<feature type="transmembrane region" description="Helical" evidence="8">
    <location>
        <begin position="164"/>
        <end position="187"/>
    </location>
</feature>
<evidence type="ECO:0000256" key="6">
    <source>
        <dbReference type="ARBA" id="ARBA00022989"/>
    </source>
</evidence>
<feature type="transmembrane region" description="Helical" evidence="8">
    <location>
        <begin position="194"/>
        <end position="212"/>
    </location>
</feature>
<feature type="transmembrane region" description="Helical" evidence="8">
    <location>
        <begin position="72"/>
        <end position="91"/>
    </location>
</feature>
<evidence type="ECO:0000256" key="2">
    <source>
        <dbReference type="ARBA" id="ARBA00009142"/>
    </source>
</evidence>
<protein>
    <recommendedName>
        <fullName evidence="8">Probable membrane transporter protein</fullName>
    </recommendedName>
</protein>
<dbReference type="RefSeq" id="WP_169096087.1">
    <property type="nucleotide sequence ID" value="NZ_JABBVZ010000004.1"/>
</dbReference>
<keyword evidence="6 8" id="KW-1133">Transmembrane helix</keyword>
<evidence type="ECO:0000313" key="9">
    <source>
        <dbReference type="EMBL" id="NMP21089.1"/>
    </source>
</evidence>
<dbReference type="PANTHER" id="PTHR30269">
    <property type="entry name" value="TRANSMEMBRANE PROTEIN YFCA"/>
    <property type="match status" value="1"/>
</dbReference>
<evidence type="ECO:0000256" key="5">
    <source>
        <dbReference type="ARBA" id="ARBA00022692"/>
    </source>
</evidence>
<dbReference type="Pfam" id="PF01925">
    <property type="entry name" value="TauE"/>
    <property type="match status" value="1"/>
</dbReference>
<comment type="caution">
    <text evidence="9">The sequence shown here is derived from an EMBL/GenBank/DDBJ whole genome shotgun (WGS) entry which is preliminary data.</text>
</comment>
<evidence type="ECO:0000256" key="3">
    <source>
        <dbReference type="ARBA" id="ARBA00022448"/>
    </source>
</evidence>
<dbReference type="InterPro" id="IPR052017">
    <property type="entry name" value="TSUP"/>
</dbReference>
<dbReference type="Proteomes" id="UP000533476">
    <property type="component" value="Unassembled WGS sequence"/>
</dbReference>
<dbReference type="AlphaFoldDB" id="A0A7Y0L0I8"/>
<reference evidence="9 10" key="1">
    <citation type="submission" date="2020-04" db="EMBL/GenBank/DDBJ databases">
        <authorList>
            <person name="Zhang R."/>
            <person name="Schippers A."/>
        </authorList>
    </citation>
    <scope>NUCLEOTIDE SEQUENCE [LARGE SCALE GENOMIC DNA]</scope>
    <source>
        <strain evidence="9 10">DSM 109850</strain>
    </source>
</reference>
<dbReference type="InterPro" id="IPR002781">
    <property type="entry name" value="TM_pro_TauE-like"/>
</dbReference>
<evidence type="ECO:0000256" key="1">
    <source>
        <dbReference type="ARBA" id="ARBA00004651"/>
    </source>
</evidence>
<keyword evidence="5 8" id="KW-0812">Transmembrane</keyword>
<keyword evidence="7 8" id="KW-0472">Membrane</keyword>
<keyword evidence="10" id="KW-1185">Reference proteome</keyword>
<keyword evidence="3" id="KW-0813">Transport</keyword>
<name>A0A7Y0L0I8_9FIRM</name>
<proteinExistence type="inferred from homology"/>
<accession>A0A7Y0L0I8</accession>
<comment type="similarity">
    <text evidence="2 8">Belongs to the 4-toluene sulfonate uptake permease (TSUP) (TC 2.A.102) family.</text>
</comment>
<keyword evidence="4 8" id="KW-1003">Cell membrane</keyword>
<gene>
    <name evidence="9" type="ORF">HIJ39_01790</name>
</gene>
<organism evidence="9 10">
    <name type="scientific">Sulfobacillus harzensis</name>
    <dbReference type="NCBI Taxonomy" id="2729629"/>
    <lineage>
        <taxon>Bacteria</taxon>
        <taxon>Bacillati</taxon>
        <taxon>Bacillota</taxon>
        <taxon>Clostridia</taxon>
        <taxon>Eubacteriales</taxon>
        <taxon>Clostridiales Family XVII. Incertae Sedis</taxon>
        <taxon>Sulfobacillus</taxon>
    </lineage>
</organism>
<feature type="transmembrane region" description="Helical" evidence="8">
    <location>
        <begin position="224"/>
        <end position="243"/>
    </location>
</feature>
<evidence type="ECO:0000313" key="10">
    <source>
        <dbReference type="Proteomes" id="UP000533476"/>
    </source>
</evidence>
<dbReference type="PANTHER" id="PTHR30269:SF23">
    <property type="entry name" value="MEMBRANE TRANSPORTER PROTEIN YDHB-RELATED"/>
    <property type="match status" value="1"/>
</dbReference>
<dbReference type="GO" id="GO:0005886">
    <property type="term" value="C:plasma membrane"/>
    <property type="evidence" value="ECO:0007669"/>
    <property type="project" value="UniProtKB-SubCell"/>
</dbReference>
<sequence>MPLGWVLALTAAGLVASFSGAALGIGGGLVVMPLLGLWLPPAEAVAYAAPMFLAASAVNFARYRRRIAWPLLWRYIPGVAVGSVVGAHFLQVAPSSIIRLVMGGLALAFTILEGLRLVRRKPIQAGRRWVAWPLSVAGGLASTLTNIGGTVVSAAMLTESLTQAWYVGTLNAVMLSMGVFKIGLFVLEGLIRPRGFVAALPAIPAVFVGSWLGQRFNQRLSPAMFRWVLVSVIGASSLMLLLGA</sequence>
<feature type="transmembrane region" description="Helical" evidence="8">
    <location>
        <begin position="97"/>
        <end position="118"/>
    </location>
</feature>
<feature type="transmembrane region" description="Helical" evidence="8">
    <location>
        <begin position="130"/>
        <end position="158"/>
    </location>
</feature>
<dbReference type="EMBL" id="JABBVZ010000004">
    <property type="protein sequence ID" value="NMP21089.1"/>
    <property type="molecule type" value="Genomic_DNA"/>
</dbReference>
<evidence type="ECO:0000256" key="4">
    <source>
        <dbReference type="ARBA" id="ARBA00022475"/>
    </source>
</evidence>
<feature type="transmembrane region" description="Helical" evidence="8">
    <location>
        <begin position="44"/>
        <end position="60"/>
    </location>
</feature>
<evidence type="ECO:0000256" key="7">
    <source>
        <dbReference type="ARBA" id="ARBA00023136"/>
    </source>
</evidence>
<comment type="subcellular location">
    <subcellularLocation>
        <location evidence="1 8">Cell membrane</location>
        <topology evidence="1 8">Multi-pass membrane protein</topology>
    </subcellularLocation>
</comment>
<evidence type="ECO:0000256" key="8">
    <source>
        <dbReference type="RuleBase" id="RU363041"/>
    </source>
</evidence>